<dbReference type="Pfam" id="PF13489">
    <property type="entry name" value="Methyltransf_23"/>
    <property type="match status" value="1"/>
</dbReference>
<dbReference type="RefSeq" id="WP_345576571.1">
    <property type="nucleotide sequence ID" value="NZ_BAABDQ010000050.1"/>
</dbReference>
<dbReference type="EMBL" id="BAABDQ010000050">
    <property type="protein sequence ID" value="GAA3613701.1"/>
    <property type="molecule type" value="Genomic_DNA"/>
</dbReference>
<gene>
    <name evidence="1" type="ORF">GCM10022419_118510</name>
</gene>
<proteinExistence type="predicted"/>
<dbReference type="SUPFAM" id="SSF53335">
    <property type="entry name" value="S-adenosyl-L-methionine-dependent methyltransferases"/>
    <property type="match status" value="1"/>
</dbReference>
<evidence type="ECO:0008006" key="3">
    <source>
        <dbReference type="Google" id="ProtNLM"/>
    </source>
</evidence>
<dbReference type="Proteomes" id="UP001500630">
    <property type="component" value="Unassembled WGS sequence"/>
</dbReference>
<evidence type="ECO:0000313" key="1">
    <source>
        <dbReference type="EMBL" id="GAA3613701.1"/>
    </source>
</evidence>
<keyword evidence="2" id="KW-1185">Reference proteome</keyword>
<dbReference type="Gene3D" id="3.40.50.150">
    <property type="entry name" value="Vaccinia Virus protein VP39"/>
    <property type="match status" value="1"/>
</dbReference>
<reference evidence="2" key="1">
    <citation type="journal article" date="2019" name="Int. J. Syst. Evol. Microbiol.">
        <title>The Global Catalogue of Microorganisms (GCM) 10K type strain sequencing project: providing services to taxonomists for standard genome sequencing and annotation.</title>
        <authorList>
            <consortium name="The Broad Institute Genomics Platform"/>
            <consortium name="The Broad Institute Genome Sequencing Center for Infectious Disease"/>
            <person name="Wu L."/>
            <person name="Ma J."/>
        </authorList>
    </citation>
    <scope>NUCLEOTIDE SEQUENCE [LARGE SCALE GENOMIC DNA]</scope>
    <source>
        <strain evidence="2">JCM 17326</strain>
    </source>
</reference>
<evidence type="ECO:0000313" key="2">
    <source>
        <dbReference type="Proteomes" id="UP001500630"/>
    </source>
</evidence>
<name>A0ABP6ZMU7_9ACTN</name>
<protein>
    <recommendedName>
        <fullName evidence="3">Class I SAM-dependent methyltransferase</fullName>
    </recommendedName>
</protein>
<comment type="caution">
    <text evidence="1">The sequence shown here is derived from an EMBL/GenBank/DDBJ whole genome shotgun (WGS) entry which is preliminary data.</text>
</comment>
<organism evidence="1 2">
    <name type="scientific">Nonomuraea rosea</name>
    <dbReference type="NCBI Taxonomy" id="638574"/>
    <lineage>
        <taxon>Bacteria</taxon>
        <taxon>Bacillati</taxon>
        <taxon>Actinomycetota</taxon>
        <taxon>Actinomycetes</taxon>
        <taxon>Streptosporangiales</taxon>
        <taxon>Streptosporangiaceae</taxon>
        <taxon>Nonomuraea</taxon>
    </lineage>
</organism>
<sequence>MSGDGPLRAFYLNADGSAQSIFHVWEEGKAKGDSVTPSTYSAAYRRWMVERLRELLAEHASPALLGLGCGNAAVEAELAAAGHLVLGVDMLDEAVALARAKGVDAVCADVLTWTPPARPWPVIYADGLLGHLHQPGAGVHVALRRFRSWLPAQGGTLLISNDGPRTDAEVESHPEVPGFAWMSSAYLCRQAKECGFDDVSSCVFTYRRPTSGPRERVIVTARTGERRLGRAWDS</sequence>
<accession>A0ABP6ZMU7</accession>
<dbReference type="InterPro" id="IPR029063">
    <property type="entry name" value="SAM-dependent_MTases_sf"/>
</dbReference>